<feature type="transmembrane region" description="Helical" evidence="3">
    <location>
        <begin position="476"/>
        <end position="498"/>
    </location>
</feature>
<evidence type="ECO:0008006" key="6">
    <source>
        <dbReference type="Google" id="ProtNLM"/>
    </source>
</evidence>
<dbReference type="InterPro" id="IPR036259">
    <property type="entry name" value="MFS_trans_sf"/>
</dbReference>
<dbReference type="PANTHER" id="PTHR11328:SF28">
    <property type="entry name" value="MAJOR FACILITATOR SUPERFAMILY DOMAIN-CONTAINING PROTEIN 12"/>
    <property type="match status" value="1"/>
</dbReference>
<keyword evidence="3" id="KW-0812">Transmembrane</keyword>
<evidence type="ECO:0000313" key="4">
    <source>
        <dbReference type="EMBL" id="CAD7282462.1"/>
    </source>
</evidence>
<comment type="similarity">
    <text evidence="1">Belongs to the major facilitator superfamily.</text>
</comment>
<feature type="transmembrane region" description="Helical" evidence="3">
    <location>
        <begin position="554"/>
        <end position="572"/>
    </location>
</feature>
<keyword evidence="3" id="KW-1133">Transmembrane helix</keyword>
<feature type="compositionally biased region" description="Pro residues" evidence="2">
    <location>
        <begin position="304"/>
        <end position="313"/>
    </location>
</feature>
<feature type="region of interest" description="Disordered" evidence="2">
    <location>
        <begin position="359"/>
        <end position="392"/>
    </location>
</feature>
<dbReference type="GO" id="GO:0015293">
    <property type="term" value="F:symporter activity"/>
    <property type="evidence" value="ECO:0007669"/>
    <property type="project" value="InterPro"/>
</dbReference>
<feature type="transmembrane region" description="Helical" evidence="3">
    <location>
        <begin position="198"/>
        <end position="219"/>
    </location>
</feature>
<dbReference type="AlphaFoldDB" id="A0A7R9BVM6"/>
<feature type="region of interest" description="Disordered" evidence="2">
    <location>
        <begin position="609"/>
        <end position="637"/>
    </location>
</feature>
<feature type="region of interest" description="Disordered" evidence="2">
    <location>
        <begin position="1"/>
        <end position="37"/>
    </location>
</feature>
<sequence length="637" mass="69123">MSGVREEDEEEKHDKQQPEASADHDHQQQQETPSSGRKEVAKLSWRIKVCYGLGHVWNDLCASLWFTYLLLFLKFALGFDDNSAGVLMLVGQVADAVATPLAGLQLDKKYSAEALARCCNYGHRKTWHLIGRWARWPMPWPRRWLACSWTRSTRPRPWLAAATTAIARPGISSIAHLSLIPCLTHCQHQRTELNAIRYGFTVLANMAVYIIAWIVLGLADRDGGEGNTRISKQDTTSFRNISLISSGIGALFTLLFHIGVREEPLATRSSLASAAALKEASSSTTTISSTSAERSPSGTNNKPTNPPAPPAGPPANISLISSGIGALFTLLFHIGVREEPLATRSSLASAAALKEASSSTTTISSTSAERSPSGTAINTNNKPTNPPAPPAGPPAVRRVKFYEWFCTREFYEVGWVYQTTRLLFNVSQVYMTLYLQETLSLGPQSVAIIPLVMFCSGLAATLFLKWLNQRLGRKPAFTIGFSLGMAAAIWIWTGGTARTQYKEASQTNGGFIYGAMSFADKMASGLAIMLIQYLNPCQNAADCPASNPFPGTTLVVGCGGSALLGMLGVLVMKDYNHDVGLFQAKPTPQAVDPGKSCSYSNPAYKADVNEESAVSAKNQNELSQRDHHQNNSTELVT</sequence>
<evidence type="ECO:0000256" key="3">
    <source>
        <dbReference type="SAM" id="Phobius"/>
    </source>
</evidence>
<reference evidence="4" key="1">
    <citation type="submission" date="2020-11" db="EMBL/GenBank/DDBJ databases">
        <authorList>
            <person name="Tran Van P."/>
        </authorList>
    </citation>
    <scope>NUCLEOTIDE SEQUENCE</scope>
</reference>
<dbReference type="SUPFAM" id="SSF103473">
    <property type="entry name" value="MFS general substrate transporter"/>
    <property type="match status" value="1"/>
</dbReference>
<proteinExistence type="inferred from homology"/>
<accession>A0A7R9BVM6</accession>
<dbReference type="GO" id="GO:0005886">
    <property type="term" value="C:plasma membrane"/>
    <property type="evidence" value="ECO:0007669"/>
    <property type="project" value="TreeGrafter"/>
</dbReference>
<dbReference type="OrthoDB" id="1730117at2759"/>
<keyword evidence="5" id="KW-1185">Reference proteome</keyword>
<feature type="region of interest" description="Disordered" evidence="2">
    <location>
        <begin position="283"/>
        <end position="316"/>
    </location>
</feature>
<feature type="transmembrane region" description="Helical" evidence="3">
    <location>
        <begin position="315"/>
        <end position="336"/>
    </location>
</feature>
<feature type="transmembrane region" description="Helical" evidence="3">
    <location>
        <begin position="446"/>
        <end position="464"/>
    </location>
</feature>
<gene>
    <name evidence="4" type="ORF">NMOB1V02_LOCUS10086</name>
</gene>
<feature type="transmembrane region" description="Helical" evidence="3">
    <location>
        <begin position="510"/>
        <end position="534"/>
    </location>
</feature>
<feature type="compositionally biased region" description="Basic and acidic residues" evidence="2">
    <location>
        <begin position="12"/>
        <end position="28"/>
    </location>
</feature>
<dbReference type="GO" id="GO:0008643">
    <property type="term" value="P:carbohydrate transport"/>
    <property type="evidence" value="ECO:0007669"/>
    <property type="project" value="InterPro"/>
</dbReference>
<keyword evidence="3" id="KW-0472">Membrane</keyword>
<dbReference type="EMBL" id="CAJPEX010003870">
    <property type="protein sequence ID" value="CAG0922614.1"/>
    <property type="molecule type" value="Genomic_DNA"/>
</dbReference>
<feature type="compositionally biased region" description="Acidic residues" evidence="2">
    <location>
        <begin position="1"/>
        <end position="11"/>
    </location>
</feature>
<name>A0A7R9BVM6_9CRUS</name>
<dbReference type="InterPro" id="IPR039672">
    <property type="entry name" value="MFS_2"/>
</dbReference>
<dbReference type="Proteomes" id="UP000678499">
    <property type="component" value="Unassembled WGS sequence"/>
</dbReference>
<organism evidence="4">
    <name type="scientific">Notodromas monacha</name>
    <dbReference type="NCBI Taxonomy" id="399045"/>
    <lineage>
        <taxon>Eukaryota</taxon>
        <taxon>Metazoa</taxon>
        <taxon>Ecdysozoa</taxon>
        <taxon>Arthropoda</taxon>
        <taxon>Crustacea</taxon>
        <taxon>Oligostraca</taxon>
        <taxon>Ostracoda</taxon>
        <taxon>Podocopa</taxon>
        <taxon>Podocopida</taxon>
        <taxon>Cypridocopina</taxon>
        <taxon>Cypridoidea</taxon>
        <taxon>Cyprididae</taxon>
        <taxon>Notodromas</taxon>
    </lineage>
</organism>
<dbReference type="Gene3D" id="1.20.1250.20">
    <property type="entry name" value="MFS general substrate transporter like domains"/>
    <property type="match status" value="1"/>
</dbReference>
<evidence type="ECO:0000256" key="1">
    <source>
        <dbReference type="ARBA" id="ARBA00008335"/>
    </source>
</evidence>
<evidence type="ECO:0000313" key="5">
    <source>
        <dbReference type="Proteomes" id="UP000678499"/>
    </source>
</evidence>
<dbReference type="EMBL" id="OA885907">
    <property type="protein sequence ID" value="CAD7282462.1"/>
    <property type="molecule type" value="Genomic_DNA"/>
</dbReference>
<protein>
    <recommendedName>
        <fullName evidence="6">Major facilitator superfamily domain-containing protein 12</fullName>
    </recommendedName>
</protein>
<dbReference type="PANTHER" id="PTHR11328">
    <property type="entry name" value="MAJOR FACILITATOR SUPERFAMILY DOMAIN-CONTAINING PROTEIN"/>
    <property type="match status" value="1"/>
</dbReference>
<dbReference type="Pfam" id="PF13347">
    <property type="entry name" value="MFS_2"/>
    <property type="match status" value="1"/>
</dbReference>
<feature type="transmembrane region" description="Helical" evidence="3">
    <location>
        <begin position="240"/>
        <end position="260"/>
    </location>
</feature>
<evidence type="ECO:0000256" key="2">
    <source>
        <dbReference type="SAM" id="MobiDB-lite"/>
    </source>
</evidence>